<protein>
    <submittedName>
        <fullName evidence="1">Protein AroM</fullName>
    </submittedName>
</protein>
<reference evidence="2" key="1">
    <citation type="submission" date="2016-10" db="EMBL/GenBank/DDBJ databases">
        <authorList>
            <person name="Varghese N."/>
            <person name="Submissions S."/>
        </authorList>
    </citation>
    <scope>NUCLEOTIDE SEQUENCE [LARGE SCALE GENOMIC DNA]</scope>
    <source>
        <strain evidence="2">DSM 21368</strain>
    </source>
</reference>
<organism evidence="1 2">
    <name type="scientific">Ruania alba</name>
    <dbReference type="NCBI Taxonomy" id="648782"/>
    <lineage>
        <taxon>Bacteria</taxon>
        <taxon>Bacillati</taxon>
        <taxon>Actinomycetota</taxon>
        <taxon>Actinomycetes</taxon>
        <taxon>Micrococcales</taxon>
        <taxon>Ruaniaceae</taxon>
        <taxon>Ruania</taxon>
    </lineage>
</organism>
<dbReference type="Proteomes" id="UP000199220">
    <property type="component" value="Unassembled WGS sequence"/>
</dbReference>
<gene>
    <name evidence="1" type="ORF">SAMN04488554_4293</name>
</gene>
<evidence type="ECO:0000313" key="2">
    <source>
        <dbReference type="Proteomes" id="UP000199220"/>
    </source>
</evidence>
<proteinExistence type="predicted"/>
<accession>A0A1H5NFM9</accession>
<dbReference type="InterPro" id="IPR010843">
    <property type="entry name" value="Uncharacterised_AroM"/>
</dbReference>
<dbReference type="STRING" id="648782.SAMN04488554_4293"/>
<dbReference type="RefSeq" id="WP_089775499.1">
    <property type="nucleotide sequence ID" value="NZ_FNTX01000002.1"/>
</dbReference>
<dbReference type="Pfam" id="PF07302">
    <property type="entry name" value="AroM"/>
    <property type="match status" value="1"/>
</dbReference>
<name>A0A1H5NFM9_9MICO</name>
<dbReference type="EMBL" id="FNTX01000002">
    <property type="protein sequence ID" value="SEF00413.1"/>
    <property type="molecule type" value="Genomic_DNA"/>
</dbReference>
<dbReference type="AlphaFoldDB" id="A0A1H5NFM9"/>
<sequence>MTARLGMVTIGQSPRVDLTGDIADVLTVPTLEHGALDGLDAAAIARLAPSPGEPVLTSRLADGSSVVLTHRRLMPHLRTAVQRCVDDGARAVLVLCTGDLDHVDASVPVLHAEALAHAAVAGLLGDGADGPRLGVVSPLPDQSEASAARWHRALGREVLVTAANPYTDSAEVVGAAADRLAAAGADWVFLDCIGYTEAMRRGARSGVRVLLARSIAARLAVEAVTA</sequence>
<dbReference type="OrthoDB" id="9798683at2"/>
<evidence type="ECO:0000313" key="1">
    <source>
        <dbReference type="EMBL" id="SEF00413.1"/>
    </source>
</evidence>
<keyword evidence="2" id="KW-1185">Reference proteome</keyword>